<comment type="caution">
    <text evidence="2">The sequence shown here is derived from an EMBL/GenBank/DDBJ whole genome shotgun (WGS) entry which is preliminary data.</text>
</comment>
<organism evidence="2 3">
    <name type="scientific">Flavobacterium luteum</name>
    <dbReference type="NCBI Taxonomy" id="2026654"/>
    <lineage>
        <taxon>Bacteria</taxon>
        <taxon>Pseudomonadati</taxon>
        <taxon>Bacteroidota</taxon>
        <taxon>Flavobacteriia</taxon>
        <taxon>Flavobacteriales</taxon>
        <taxon>Flavobacteriaceae</taxon>
        <taxon>Flavobacterium</taxon>
    </lineage>
</organism>
<evidence type="ECO:0000313" key="2">
    <source>
        <dbReference type="EMBL" id="KAB1155565.1"/>
    </source>
</evidence>
<feature type="chain" id="PRO_5029885152" evidence="1">
    <location>
        <begin position="21"/>
        <end position="273"/>
    </location>
</feature>
<accession>A0A7J5ADE5</accession>
<dbReference type="OrthoDB" id="1430047at2"/>
<protein>
    <submittedName>
        <fullName evidence="2">DUF4249 domain-containing protein</fullName>
    </submittedName>
</protein>
<dbReference type="InterPro" id="IPR025345">
    <property type="entry name" value="DUF4249"/>
</dbReference>
<dbReference type="AlphaFoldDB" id="A0A7J5ADE5"/>
<keyword evidence="1" id="KW-0732">Signal</keyword>
<sequence>MKLYKIVIILLISLFTISCEDVVDVDLETAPPQLVVTASIQWRKGTLGNEQMIKLTTTTGYFNTTIPTVSGATVFITNSNNVIFNFIEIPNTGDYTCDTFIPVLDEAYVLTIILNGQTYTATETLKGVSSITSISQNNEGGFTGKEIEIKSFFNDPDNADNYYMFKFKSSILAIPSFDVFDDAFTQGNENFGLYINEDLKKGDVLDMTLYGISKRYFEYMRKLTAVAGSASGGPFATAPASVRGNIINTTDAKNFAYGYFNVSETDFKKYTVQ</sequence>
<dbReference type="RefSeq" id="WP_151107792.1">
    <property type="nucleotide sequence ID" value="NZ_WAEM01000005.1"/>
</dbReference>
<proteinExistence type="predicted"/>
<dbReference type="EMBL" id="WAEM01000005">
    <property type="protein sequence ID" value="KAB1155565.1"/>
    <property type="molecule type" value="Genomic_DNA"/>
</dbReference>
<keyword evidence="3" id="KW-1185">Reference proteome</keyword>
<evidence type="ECO:0000313" key="3">
    <source>
        <dbReference type="Proteomes" id="UP000490922"/>
    </source>
</evidence>
<dbReference type="Pfam" id="PF14054">
    <property type="entry name" value="DUF4249"/>
    <property type="match status" value="1"/>
</dbReference>
<feature type="signal peptide" evidence="1">
    <location>
        <begin position="1"/>
        <end position="20"/>
    </location>
</feature>
<evidence type="ECO:0000256" key="1">
    <source>
        <dbReference type="SAM" id="SignalP"/>
    </source>
</evidence>
<name>A0A7J5ADE5_9FLAO</name>
<gene>
    <name evidence="2" type="ORF">F6464_10645</name>
</gene>
<dbReference type="Proteomes" id="UP000490922">
    <property type="component" value="Unassembled WGS sequence"/>
</dbReference>
<reference evidence="2 3" key="1">
    <citation type="submission" date="2019-09" db="EMBL/GenBank/DDBJ databases">
        <title>Flavobacterium sp. nov., isolated from glacier ice.</title>
        <authorList>
            <person name="Liu Q."/>
        </authorList>
    </citation>
    <scope>NUCLEOTIDE SEQUENCE [LARGE SCALE GENOMIC DNA]</scope>
    <source>
        <strain evidence="2 3">NBRC 112527</strain>
    </source>
</reference>
<dbReference type="PROSITE" id="PS51257">
    <property type="entry name" value="PROKAR_LIPOPROTEIN"/>
    <property type="match status" value="1"/>
</dbReference>